<dbReference type="GO" id="GO:1990112">
    <property type="term" value="C:RQC complex"/>
    <property type="evidence" value="ECO:0007669"/>
    <property type="project" value="UniProtKB-UniRule"/>
</dbReference>
<dbReference type="GO" id="GO:1990116">
    <property type="term" value="P:ribosome-associated ubiquitin-dependent protein catabolic process"/>
    <property type="evidence" value="ECO:0007669"/>
    <property type="project" value="UniProtKB-UniRule"/>
</dbReference>
<dbReference type="InParanoid" id="G0PBM1"/>
<comment type="function">
    <text evidence="1">E3 ubiquitin-protein ligase. Component of the ribosome quality control complex (RQC), a ribosome-associated complex that mediates ubiquitination and extraction of incompletely synthesized nascent chains for proteasomal degradation.</text>
</comment>
<keyword evidence="1" id="KW-0833">Ubl conjugation pathway</keyword>
<dbReference type="GO" id="GO:0016567">
    <property type="term" value="P:protein ubiquitination"/>
    <property type="evidence" value="ECO:0007669"/>
    <property type="project" value="UniProtKB-UniPathway"/>
</dbReference>
<proteinExistence type="inferred from homology"/>
<dbReference type="Proteomes" id="UP000008068">
    <property type="component" value="Unassembled WGS sequence"/>
</dbReference>
<dbReference type="OrthoDB" id="6108at2759"/>
<keyword evidence="1" id="KW-0808">Transferase</keyword>
<dbReference type="EMBL" id="GL380215">
    <property type="protein sequence ID" value="EGT50529.1"/>
    <property type="molecule type" value="Genomic_DNA"/>
</dbReference>
<accession>G0PBM1</accession>
<gene>
    <name evidence="4" type="ORF">CAEBREN_21198</name>
</gene>
<dbReference type="eggNOG" id="KOG0803">
    <property type="taxonomic scope" value="Eukaryota"/>
</dbReference>
<keyword evidence="5" id="KW-1185">Reference proteome</keyword>
<dbReference type="GO" id="GO:0072344">
    <property type="term" value="P:rescue of stalled ribosome"/>
    <property type="evidence" value="ECO:0007669"/>
    <property type="project" value="UniProtKB-UniRule"/>
</dbReference>
<feature type="domain" description="E3 ubiquitin-protein ligase listerin HEAT-repeats region" evidence="3">
    <location>
        <begin position="50"/>
        <end position="160"/>
    </location>
</feature>
<dbReference type="Pfam" id="PF23009">
    <property type="entry name" value="UBC_like"/>
    <property type="match status" value="1"/>
</dbReference>
<comment type="catalytic activity">
    <reaction evidence="1">
        <text>S-ubiquitinyl-[E2 ubiquitin-conjugating enzyme]-L-cysteine + [acceptor protein]-L-lysine = [E2 ubiquitin-conjugating enzyme]-L-cysteine + N(6)-ubiquitinyl-[acceptor protein]-L-lysine.</text>
        <dbReference type="EC" id="2.3.2.27"/>
    </reaction>
</comment>
<evidence type="ECO:0000313" key="5">
    <source>
        <dbReference type="Proteomes" id="UP000008068"/>
    </source>
</evidence>
<comment type="pathway">
    <text evidence="1">Protein modification; protein ubiquitination.</text>
</comment>
<comment type="subunit">
    <text evidence="1">Component of the ribosome quality control complex (RQC).</text>
</comment>
<dbReference type="OMA" id="FAMARIM"/>
<reference evidence="5" key="1">
    <citation type="submission" date="2011-07" db="EMBL/GenBank/DDBJ databases">
        <authorList>
            <consortium name="Caenorhabditis brenneri Sequencing and Analysis Consortium"/>
            <person name="Wilson R.K."/>
        </authorList>
    </citation>
    <scope>NUCLEOTIDE SEQUENCE [LARGE SCALE GENOMIC DNA]</scope>
    <source>
        <strain evidence="5">PB2801</strain>
    </source>
</reference>
<dbReference type="PANTHER" id="PTHR12389">
    <property type="entry name" value="ZINC FINGER PROTEIN 294"/>
    <property type="match status" value="1"/>
</dbReference>
<dbReference type="InterPro" id="IPR039795">
    <property type="entry name" value="LTN1/Rkr1"/>
</dbReference>
<feature type="domain" description="E3 ubiquitin-protein ligase listerin ubiquitin conjugating" evidence="2">
    <location>
        <begin position="415"/>
        <end position="497"/>
    </location>
</feature>
<keyword evidence="1" id="KW-0862">Zinc</keyword>
<name>G0PBM1_CAEBE</name>
<dbReference type="GO" id="GO:0061630">
    <property type="term" value="F:ubiquitin protein ligase activity"/>
    <property type="evidence" value="ECO:0007669"/>
    <property type="project" value="UniProtKB-UniRule"/>
</dbReference>
<organism evidence="5">
    <name type="scientific">Caenorhabditis brenneri</name>
    <name type="common">Nematode worm</name>
    <dbReference type="NCBI Taxonomy" id="135651"/>
    <lineage>
        <taxon>Eukaryota</taxon>
        <taxon>Metazoa</taxon>
        <taxon>Ecdysozoa</taxon>
        <taxon>Nematoda</taxon>
        <taxon>Chromadorea</taxon>
        <taxon>Rhabditida</taxon>
        <taxon>Rhabditina</taxon>
        <taxon>Rhabditomorpha</taxon>
        <taxon>Rhabditoidea</taxon>
        <taxon>Rhabditidae</taxon>
        <taxon>Peloderinae</taxon>
        <taxon>Caenorhabditis</taxon>
    </lineage>
</organism>
<sequence>MEFICSKTYEPLEYMEKIYEAIQSGDSCPLFQFDQSNNYHWLTNLIFAKKFIQCGKRIFSVENLEFRDFALCGIVSVLDTSVDILRDSPHAFEKNPRLEALTAIYMELYLVLTESVRNGEQSEQTVEEWNEFYAPTINTYFIRMFRSVRKDQQPTPFIRAFLKVLLSLPAFPNDVPSEDSTREFVPELSVFKYSAFEESCISHAFSLFSSNVEHIQLIGYAVSKLLTPIMFKTENEKSLAAQDDTAVNVNSRPKLSLPVMLSKSYPTDHTHPHVGPMLLDLALIPLQGSTLTQEQKVSYCEAIDLFFKNAMNALMLDQPFDFRKSPIVCRIPKLRERVYYLESDQTTGPAFFDKFAAHLLFKSMTLLPAAVRLFYKGMPNCFMPIFQEVVTKYASKLLIEQELTKVSQATFDGEMKVRTVPVTGEIIAEYTIEETKMKLTIELSTDYPLSVPSMNLDKAIVKSDRAKKWLLQLNAYLFHQNGAILEGIEMWKRNVDKGVEGVEDCTICMMTIHQQTHQLPKIKCKQCKNKFHSNCLVSKTISQLDASNKFRRLCMGGGCDFMQPEEVLQGLADDTHATRDALSIRRE</sequence>
<dbReference type="UniPathway" id="UPA00143"/>
<dbReference type="Pfam" id="PF24618">
    <property type="entry name" value="LTN1_E3_ligase_5th"/>
    <property type="match status" value="1"/>
</dbReference>
<dbReference type="AlphaFoldDB" id="G0PBM1"/>
<comment type="similarity">
    <text evidence="1">Belongs to the LTN1 family.</text>
</comment>
<dbReference type="STRING" id="135651.G0PBM1"/>
<evidence type="ECO:0000259" key="2">
    <source>
        <dbReference type="Pfam" id="PF23009"/>
    </source>
</evidence>
<dbReference type="InterPro" id="IPR054478">
    <property type="entry name" value="LTN1_UBC"/>
</dbReference>
<evidence type="ECO:0000313" key="4">
    <source>
        <dbReference type="EMBL" id="EGT50529.1"/>
    </source>
</evidence>
<dbReference type="GO" id="GO:0043023">
    <property type="term" value="F:ribosomal large subunit binding"/>
    <property type="evidence" value="ECO:0007669"/>
    <property type="project" value="TreeGrafter"/>
</dbReference>
<dbReference type="Gene3D" id="3.30.40.10">
    <property type="entry name" value="Zinc/RING finger domain, C3HC4 (zinc finger)"/>
    <property type="match status" value="1"/>
</dbReference>
<evidence type="ECO:0000259" key="3">
    <source>
        <dbReference type="Pfam" id="PF24618"/>
    </source>
</evidence>
<dbReference type="InterPro" id="IPR013083">
    <property type="entry name" value="Znf_RING/FYVE/PHD"/>
</dbReference>
<dbReference type="GO" id="GO:0008270">
    <property type="term" value="F:zinc ion binding"/>
    <property type="evidence" value="ECO:0007669"/>
    <property type="project" value="UniProtKB-KW"/>
</dbReference>
<dbReference type="HOGENOM" id="CLU_033103_0_0_1"/>
<dbReference type="GO" id="GO:0005829">
    <property type="term" value="C:cytosol"/>
    <property type="evidence" value="ECO:0007669"/>
    <property type="project" value="UniProtKB-UniRule"/>
</dbReference>
<dbReference type="InterPro" id="IPR056241">
    <property type="entry name" value="LTN1_HEAT_5th"/>
</dbReference>
<keyword evidence="1" id="KW-0863">Zinc-finger</keyword>
<dbReference type="PANTHER" id="PTHR12389:SF0">
    <property type="entry name" value="E3 UBIQUITIN-PROTEIN LIGASE LISTERIN"/>
    <property type="match status" value="1"/>
</dbReference>
<dbReference type="EC" id="2.3.2.27" evidence="1"/>
<evidence type="ECO:0000256" key="1">
    <source>
        <dbReference type="RuleBase" id="RU367090"/>
    </source>
</evidence>
<keyword evidence="1" id="KW-0479">Metal-binding</keyword>
<protein>
    <recommendedName>
        <fullName evidence="1">E3 ubiquitin-protein ligase listerin</fullName>
        <ecNumber evidence="1">2.3.2.27</ecNumber>
    </recommendedName>
    <alternativeName>
        <fullName evidence="1">RING-type E3 ubiquitin transferase listerin</fullName>
    </alternativeName>
</protein>